<dbReference type="EMBL" id="JAUCMV010000002">
    <property type="protein sequence ID" value="KAK0414511.1"/>
    <property type="molecule type" value="Genomic_DNA"/>
</dbReference>
<proteinExistence type="predicted"/>
<dbReference type="Proteomes" id="UP001175271">
    <property type="component" value="Unassembled WGS sequence"/>
</dbReference>
<dbReference type="AlphaFoldDB" id="A0AA39LY52"/>
<evidence type="ECO:0000313" key="2">
    <source>
        <dbReference type="EMBL" id="KAK0414511.1"/>
    </source>
</evidence>
<reference evidence="2" key="1">
    <citation type="submission" date="2023-06" db="EMBL/GenBank/DDBJ databases">
        <title>Genomic analysis of the entomopathogenic nematode Steinernema hermaphroditum.</title>
        <authorList>
            <person name="Schwarz E.M."/>
            <person name="Heppert J.K."/>
            <person name="Baniya A."/>
            <person name="Schwartz H.T."/>
            <person name="Tan C.-H."/>
            <person name="Antoshechkin I."/>
            <person name="Sternberg P.W."/>
            <person name="Goodrich-Blair H."/>
            <person name="Dillman A.R."/>
        </authorList>
    </citation>
    <scope>NUCLEOTIDE SEQUENCE</scope>
    <source>
        <strain evidence="2">PS9179</strain>
        <tissue evidence="2">Whole animal</tissue>
    </source>
</reference>
<evidence type="ECO:0000256" key="1">
    <source>
        <dbReference type="SAM" id="MobiDB-lite"/>
    </source>
</evidence>
<organism evidence="2 3">
    <name type="scientific">Steinernema hermaphroditum</name>
    <dbReference type="NCBI Taxonomy" id="289476"/>
    <lineage>
        <taxon>Eukaryota</taxon>
        <taxon>Metazoa</taxon>
        <taxon>Ecdysozoa</taxon>
        <taxon>Nematoda</taxon>
        <taxon>Chromadorea</taxon>
        <taxon>Rhabditida</taxon>
        <taxon>Tylenchina</taxon>
        <taxon>Panagrolaimomorpha</taxon>
        <taxon>Strongyloidoidea</taxon>
        <taxon>Steinernematidae</taxon>
        <taxon>Steinernema</taxon>
    </lineage>
</organism>
<keyword evidence="3" id="KW-1185">Reference proteome</keyword>
<evidence type="ECO:0000313" key="3">
    <source>
        <dbReference type="Proteomes" id="UP001175271"/>
    </source>
</evidence>
<accession>A0AA39LY52</accession>
<feature type="compositionally biased region" description="Basic and acidic residues" evidence="1">
    <location>
        <begin position="32"/>
        <end position="51"/>
    </location>
</feature>
<feature type="region of interest" description="Disordered" evidence="1">
    <location>
        <begin position="1"/>
        <end position="74"/>
    </location>
</feature>
<feature type="compositionally biased region" description="Polar residues" evidence="1">
    <location>
        <begin position="52"/>
        <end position="63"/>
    </location>
</feature>
<protein>
    <submittedName>
        <fullName evidence="2">Uncharacterized protein</fullName>
    </submittedName>
</protein>
<feature type="compositionally biased region" description="Basic and acidic residues" evidence="1">
    <location>
        <begin position="12"/>
        <end position="21"/>
    </location>
</feature>
<gene>
    <name evidence="2" type="ORF">QR680_011471</name>
</gene>
<comment type="caution">
    <text evidence="2">The sequence shown here is derived from an EMBL/GenBank/DDBJ whole genome shotgun (WGS) entry which is preliminary data.</text>
</comment>
<sequence>MASETKTPKSKKFVDEVPLFDRKRRSAPPQDTQDRLFGEMKAERKEKRVSDTYRSSIFDNSAPSTPPRTPKKTIPVLERNPITGEVKCPTKISV</sequence>
<name>A0AA39LY52_9BILA</name>